<feature type="region of interest" description="Disordered" evidence="1">
    <location>
        <begin position="146"/>
        <end position="205"/>
    </location>
</feature>
<organism evidence="2 3">
    <name type="scientific">Brunnivagina elsteri CCALA 953</name>
    <dbReference type="NCBI Taxonomy" id="987040"/>
    <lineage>
        <taxon>Bacteria</taxon>
        <taxon>Bacillati</taxon>
        <taxon>Cyanobacteriota</taxon>
        <taxon>Cyanophyceae</taxon>
        <taxon>Nostocales</taxon>
        <taxon>Calotrichaceae</taxon>
        <taxon>Brunnivagina</taxon>
    </lineage>
</organism>
<feature type="compositionally biased region" description="Low complexity" evidence="1">
    <location>
        <begin position="146"/>
        <end position="158"/>
    </location>
</feature>
<dbReference type="EMBL" id="NTFS01000353">
    <property type="protein sequence ID" value="PAX51678.1"/>
    <property type="molecule type" value="Genomic_DNA"/>
</dbReference>
<dbReference type="RefSeq" id="WP_095723990.1">
    <property type="nucleotide sequence ID" value="NZ_NTFS01000353.1"/>
</dbReference>
<sequence length="314" mass="34996">MSQDNPPNSQPPSSPEPRRNRRQRRNQDETQPRQTRYQKPAPFWKLTIIQLLRGTIGILETTVDKLETQPTTDTEETPKQGWWGAILISIRAVLPTGLSSQLSDTFLSSAIAIITVVAVWGTSSFFAHKPTEVATVPQTPIVQETTPPIVTTPTEPELLPTPLPIPSVEATEPPVVEKEKTEDKPVEEETAVVTEEPIPEPTPEFVPLTPEQILIAAIENKVGEVSKGAALGLVKSIQANFRNSSLIVTINDDWYTLKKSQQDKLVADIFQRSRELDFSHLEIFDSQDKLVARNPVVGKEMIIFQRELIAEQTS</sequence>
<feature type="compositionally biased region" description="Basic and acidic residues" evidence="1">
    <location>
        <begin position="175"/>
        <end position="184"/>
    </location>
</feature>
<comment type="caution">
    <text evidence="2">The sequence shown here is derived from an EMBL/GenBank/DDBJ whole genome shotgun (WGS) entry which is preliminary data.</text>
</comment>
<reference evidence="2 3" key="1">
    <citation type="submission" date="2017-08" db="EMBL/GenBank/DDBJ databases">
        <title>Draft genome sequence of filamentous cyanobacterium Calothrix elsteri CCALA 953.</title>
        <authorList>
            <person name="Gagunashvili A.N."/>
            <person name="Elster J."/>
            <person name="Andresson O.S."/>
        </authorList>
    </citation>
    <scope>NUCLEOTIDE SEQUENCE [LARGE SCALE GENOMIC DNA]</scope>
    <source>
        <strain evidence="2 3">CCALA 953</strain>
    </source>
</reference>
<proteinExistence type="predicted"/>
<gene>
    <name evidence="2" type="ORF">CK510_23540</name>
</gene>
<name>A0A2A2TDF5_9CYAN</name>
<dbReference type="OrthoDB" id="513429at2"/>
<feature type="region of interest" description="Disordered" evidence="1">
    <location>
        <begin position="1"/>
        <end position="37"/>
    </location>
</feature>
<evidence type="ECO:0000256" key="1">
    <source>
        <dbReference type="SAM" id="MobiDB-lite"/>
    </source>
</evidence>
<protein>
    <submittedName>
        <fullName evidence="2">Uncharacterized protein</fullName>
    </submittedName>
</protein>
<keyword evidence="3" id="KW-1185">Reference proteome</keyword>
<accession>A0A2A2TDF5</accession>
<evidence type="ECO:0000313" key="2">
    <source>
        <dbReference type="EMBL" id="PAX51678.1"/>
    </source>
</evidence>
<evidence type="ECO:0000313" key="3">
    <source>
        <dbReference type="Proteomes" id="UP000218238"/>
    </source>
</evidence>
<dbReference type="Proteomes" id="UP000218238">
    <property type="component" value="Unassembled WGS sequence"/>
</dbReference>
<dbReference type="AlphaFoldDB" id="A0A2A2TDF5"/>